<organism evidence="3 4">
    <name type="scientific">Dreissena polymorpha</name>
    <name type="common">Zebra mussel</name>
    <name type="synonym">Mytilus polymorpha</name>
    <dbReference type="NCBI Taxonomy" id="45954"/>
    <lineage>
        <taxon>Eukaryota</taxon>
        <taxon>Metazoa</taxon>
        <taxon>Spiralia</taxon>
        <taxon>Lophotrochozoa</taxon>
        <taxon>Mollusca</taxon>
        <taxon>Bivalvia</taxon>
        <taxon>Autobranchia</taxon>
        <taxon>Heteroconchia</taxon>
        <taxon>Euheterodonta</taxon>
        <taxon>Imparidentia</taxon>
        <taxon>Neoheterodontei</taxon>
        <taxon>Myida</taxon>
        <taxon>Dreissenoidea</taxon>
        <taxon>Dreissenidae</taxon>
        <taxon>Dreissena</taxon>
    </lineage>
</organism>
<dbReference type="CDD" id="cd16981">
    <property type="entry name" value="CID_RPRD_like"/>
    <property type="match status" value="1"/>
</dbReference>
<dbReference type="Gene3D" id="1.25.40.90">
    <property type="match status" value="1"/>
</dbReference>
<name>A0A9D4QRX3_DREPO</name>
<dbReference type="PROSITE" id="PS51391">
    <property type="entry name" value="CID"/>
    <property type="match status" value="1"/>
</dbReference>
<sequence>MADAKAKGTISEEAIEKKMMSFNNSQDSVQAMSLWIMHNKAHHQKIVNTWLNVLKKCEVKHKLTLFYLCNDVVQHAKKKKALYYLENFKNNLREAVGVIKEYDSIKPNIGRVFKIWEDRKTYDPKFVAELRTILDGGSTSKNSSASGTPATASPAYLPSSKSRHKSKRSEMSAHDAEIPPESPEESVQEEVPTEEVKVSLSDFKPPVFLEQMSSLRKMEGDVTSKAKQLASLRIDATNIEAIKQLKDRSHGNEFCRQFEESCIKIEDYVSLLEREITQRHKVLSFCDAAEEFYSEQYREANIVCNAYKNFGQRVTNMKKRVDDMKKIIPSTPSPVPSPTADAPSPGNTPPLLNMDDNETVDMDLDNEDPAADVKKGSESTGSGRAYTSMVKSISQPIASVTDIVMGHKEDEDMSSAPMIQGVPPPSKIYQGSNILESRIAHMLPSLVRGVGGSTSQPAFTNPSAPAMASEDFPLAVTPYPEPSAVPAVYTPSRQEIYGEAKKVDAPAPLNDDTGSATPVMDEPEDKSPPHVVEAKSKESSAVKTKPNPIDFLSQLLTKTTSASSSSSSNFLQTLSLLTNTVKTQYQSKKEANKDMRFEEERHPRPPSPPPPVEHQSALPMDPSRTWSAWNPAPNSQPPMPLQDPSSPPVIGQAKRNEPSLPPLPSGPPNLPPEPRAPPQPYNPIHQDFSLPPPSMQPPGSQVFVSPPPLPPSSNPFSSMQSSDQFSSSSISSVPSFNLESVTSSIAAPTTLVSTGPNKGFNPHSHYPFGNVPPNHPPPSPAQQSSPRFMPPGGNPWEQPKPMIPTPPPGMPPNLPPPLQSTPQFPPYGPPPPPPASNAAMIPSWQQDQAGGERFNQNSTGPVQSSDWNTSGQGYQQQGSWESNEEKSGPGYQHPWDQPQEYEDEEEENDYNEPVVNSLPPPPKKSILRNSRTSSLREVILVDESNSQREKSSGGFRKPPTGINYNVNDTQSEFINILKQKSGAADNLPPPPSSRTLTNITVHSNEQSGQAISTIGVIGSGGGRPASVHSDDMEIENDNEHEYIEAADDNDAWNRNDRDNGHHFNKEQEWAEENNRPGVDNSWHQEALGHGDPEEDSYTRGQRWPEQQRPWQPQPRFEQEPFRPRGFNPRPRFQENFTGPRDNFRAGAAPHDHFMGPSPGKRPFFSPRNRMPYNRY</sequence>
<dbReference type="AlphaFoldDB" id="A0A9D4QRX3"/>
<feature type="compositionally biased region" description="Low complexity" evidence="1">
    <location>
        <begin position="143"/>
        <end position="155"/>
    </location>
</feature>
<feature type="region of interest" description="Disordered" evidence="1">
    <location>
        <begin position="749"/>
        <end position="964"/>
    </location>
</feature>
<accession>A0A9D4QRX3</accession>
<dbReference type="InterPro" id="IPR006569">
    <property type="entry name" value="CID_dom"/>
</dbReference>
<evidence type="ECO:0000259" key="2">
    <source>
        <dbReference type="PROSITE" id="PS51391"/>
    </source>
</evidence>
<keyword evidence="4" id="KW-1185">Reference proteome</keyword>
<feature type="compositionally biased region" description="Basic and acidic residues" evidence="1">
    <location>
        <begin position="587"/>
        <end position="603"/>
    </location>
</feature>
<feature type="compositionally biased region" description="Acidic residues" evidence="1">
    <location>
        <begin position="182"/>
        <end position="193"/>
    </location>
</feature>
<dbReference type="InterPro" id="IPR008942">
    <property type="entry name" value="ENTH_VHS"/>
</dbReference>
<reference evidence="3" key="2">
    <citation type="submission" date="2020-11" db="EMBL/GenBank/DDBJ databases">
        <authorList>
            <person name="McCartney M.A."/>
            <person name="Auch B."/>
            <person name="Kono T."/>
            <person name="Mallez S."/>
            <person name="Becker A."/>
            <person name="Gohl D.M."/>
            <person name="Silverstein K.A.T."/>
            <person name="Koren S."/>
            <person name="Bechman K.B."/>
            <person name="Herman A."/>
            <person name="Abrahante J.E."/>
            <person name="Garbe J."/>
        </authorList>
    </citation>
    <scope>NUCLEOTIDE SEQUENCE</scope>
    <source>
        <strain evidence="3">Duluth1</strain>
        <tissue evidence="3">Whole animal</tissue>
    </source>
</reference>
<dbReference type="GO" id="GO:0031124">
    <property type="term" value="P:mRNA 3'-end processing"/>
    <property type="evidence" value="ECO:0007669"/>
    <property type="project" value="TreeGrafter"/>
</dbReference>
<feature type="compositionally biased region" description="Acidic residues" evidence="1">
    <location>
        <begin position="355"/>
        <end position="370"/>
    </location>
</feature>
<dbReference type="Pfam" id="PF04818">
    <property type="entry name" value="CID"/>
    <property type="match status" value="1"/>
</dbReference>
<dbReference type="Gene3D" id="6.10.250.2560">
    <property type="match status" value="1"/>
</dbReference>
<dbReference type="GO" id="GO:0000993">
    <property type="term" value="F:RNA polymerase II complex binding"/>
    <property type="evidence" value="ECO:0007669"/>
    <property type="project" value="TreeGrafter"/>
</dbReference>
<feature type="region of interest" description="Disordered" evidence="1">
    <location>
        <begin position="327"/>
        <end position="384"/>
    </location>
</feature>
<feature type="compositionally biased region" description="Basic and acidic residues" evidence="1">
    <location>
        <begin position="168"/>
        <end position="177"/>
    </location>
</feature>
<feature type="region of interest" description="Disordered" evidence="1">
    <location>
        <begin position="503"/>
        <end position="545"/>
    </location>
</feature>
<feature type="compositionally biased region" description="Low complexity" evidence="1">
    <location>
        <begin position="714"/>
        <end position="734"/>
    </location>
</feature>
<dbReference type="Pfam" id="PF16566">
    <property type="entry name" value="CREPT"/>
    <property type="match status" value="1"/>
</dbReference>
<comment type="caution">
    <text evidence="3">The sequence shown here is derived from an EMBL/GenBank/DDBJ whole genome shotgun (WGS) entry which is preliminary data.</text>
</comment>
<feature type="compositionally biased region" description="Low complexity" evidence="1">
    <location>
        <begin position="1099"/>
        <end position="1115"/>
    </location>
</feature>
<proteinExistence type="predicted"/>
<feature type="compositionally biased region" description="Basic and acidic residues" evidence="1">
    <location>
        <begin position="1051"/>
        <end position="1074"/>
    </location>
</feature>
<feature type="compositionally biased region" description="Acidic residues" evidence="1">
    <location>
        <begin position="899"/>
        <end position="910"/>
    </location>
</feature>
<evidence type="ECO:0000256" key="1">
    <source>
        <dbReference type="SAM" id="MobiDB-lite"/>
    </source>
</evidence>
<dbReference type="OrthoDB" id="10069473at2759"/>
<feature type="compositionally biased region" description="Polar residues" evidence="1">
    <location>
        <begin position="843"/>
        <end position="881"/>
    </location>
</feature>
<protein>
    <recommendedName>
        <fullName evidence="2">CID domain-containing protein</fullName>
    </recommendedName>
</protein>
<dbReference type="SUPFAM" id="SSF48464">
    <property type="entry name" value="ENTH/VHS domain"/>
    <property type="match status" value="1"/>
</dbReference>
<dbReference type="EMBL" id="JAIWYP010000004">
    <property type="protein sequence ID" value="KAH3840060.1"/>
    <property type="molecule type" value="Genomic_DNA"/>
</dbReference>
<dbReference type="PANTHER" id="PTHR12460">
    <property type="entry name" value="CYCLIN-DEPENDENT KINASE INHIBITOR-RELATED PROTEIN"/>
    <property type="match status" value="1"/>
</dbReference>
<feature type="compositionally biased region" description="Pro residues" evidence="1">
    <location>
        <begin position="659"/>
        <end position="681"/>
    </location>
</feature>
<dbReference type="SMART" id="SM00582">
    <property type="entry name" value="RPR"/>
    <property type="match status" value="1"/>
</dbReference>
<feature type="compositionally biased region" description="Pro residues" evidence="1">
    <location>
        <begin position="801"/>
        <end position="835"/>
    </location>
</feature>
<feature type="compositionally biased region" description="Pro residues" evidence="1">
    <location>
        <begin position="634"/>
        <end position="647"/>
    </location>
</feature>
<gene>
    <name evidence="3" type="ORF">DPMN_113502</name>
</gene>
<dbReference type="InterPro" id="IPR032337">
    <property type="entry name" value="RPRD1A/B_C"/>
</dbReference>
<dbReference type="Proteomes" id="UP000828390">
    <property type="component" value="Unassembled WGS sequence"/>
</dbReference>
<feature type="domain" description="CID" evidence="2">
    <location>
        <begin position="7"/>
        <end position="138"/>
    </location>
</feature>
<evidence type="ECO:0000313" key="4">
    <source>
        <dbReference type="Proteomes" id="UP000828390"/>
    </source>
</evidence>
<feature type="region of interest" description="Disordered" evidence="1">
    <location>
        <begin position="584"/>
        <end position="734"/>
    </location>
</feature>
<feature type="compositionally biased region" description="Basic and acidic residues" evidence="1">
    <location>
        <begin position="525"/>
        <end position="540"/>
    </location>
</feature>
<evidence type="ECO:0000313" key="3">
    <source>
        <dbReference type="EMBL" id="KAH3840060.1"/>
    </source>
</evidence>
<reference evidence="3" key="1">
    <citation type="journal article" date="2019" name="bioRxiv">
        <title>The Genome of the Zebra Mussel, Dreissena polymorpha: A Resource for Invasive Species Research.</title>
        <authorList>
            <person name="McCartney M.A."/>
            <person name="Auch B."/>
            <person name="Kono T."/>
            <person name="Mallez S."/>
            <person name="Zhang Y."/>
            <person name="Obille A."/>
            <person name="Becker A."/>
            <person name="Abrahante J.E."/>
            <person name="Garbe J."/>
            <person name="Badalamenti J.P."/>
            <person name="Herman A."/>
            <person name="Mangelson H."/>
            <person name="Liachko I."/>
            <person name="Sullivan S."/>
            <person name="Sone E.D."/>
            <person name="Koren S."/>
            <person name="Silverstein K.A.T."/>
            <person name="Beckman K.B."/>
            <person name="Gohl D.M."/>
        </authorList>
    </citation>
    <scope>NUCLEOTIDE SEQUENCE</scope>
    <source>
        <strain evidence="3">Duluth1</strain>
        <tissue evidence="3">Whole animal</tissue>
    </source>
</reference>
<dbReference type="PANTHER" id="PTHR12460:SF40">
    <property type="entry name" value="REGULATION OF NUCLEAR PRE-MRNA DOMAIN-CONTAINING PROTEIN 2"/>
    <property type="match status" value="1"/>
</dbReference>
<feature type="region of interest" description="Disordered" evidence="1">
    <location>
        <begin position="1003"/>
        <end position="1175"/>
    </location>
</feature>
<feature type="region of interest" description="Disordered" evidence="1">
    <location>
        <begin position="137"/>
        <end position="197"/>
    </location>
</feature>